<dbReference type="InterPro" id="IPR012413">
    <property type="entry name" value="BA14K"/>
</dbReference>
<keyword evidence="7" id="KW-0732">Signal</keyword>
<evidence type="ECO:0000256" key="6">
    <source>
        <dbReference type="ARBA" id="ARBA00025321"/>
    </source>
</evidence>
<comment type="similarity">
    <text evidence="2">Belongs to the BA14k family.</text>
</comment>
<evidence type="ECO:0000313" key="9">
    <source>
        <dbReference type="Proteomes" id="UP000646579"/>
    </source>
</evidence>
<dbReference type="GO" id="GO:0016020">
    <property type="term" value="C:membrane"/>
    <property type="evidence" value="ECO:0007669"/>
    <property type="project" value="UniProtKB-SubCell"/>
</dbReference>
<sequence>MKAFSKSICAAALCGLVSISAIVPASAQSSLVQAKPDERDRVVTTFCSRHSNLEDCRDYRSGRWDRRDYDRFYRRHNNDLDNIASGLFGFTFGAIIGGAIANSQRDNDVIYLDRGSRSNAHIRACYDRYRSYDVETDTYLGYDGIRHPCRL</sequence>
<evidence type="ECO:0000256" key="2">
    <source>
        <dbReference type="ARBA" id="ARBA00010270"/>
    </source>
</evidence>
<keyword evidence="4" id="KW-0472">Membrane</keyword>
<evidence type="ECO:0000256" key="3">
    <source>
        <dbReference type="ARBA" id="ARBA00020552"/>
    </source>
</evidence>
<evidence type="ECO:0000256" key="1">
    <source>
        <dbReference type="ARBA" id="ARBA00004167"/>
    </source>
</evidence>
<dbReference type="Proteomes" id="UP000646579">
    <property type="component" value="Unassembled WGS sequence"/>
</dbReference>
<dbReference type="EMBL" id="BMZE01000004">
    <property type="protein sequence ID" value="GHA36432.1"/>
    <property type="molecule type" value="Genomic_DNA"/>
</dbReference>
<reference evidence="8" key="1">
    <citation type="journal article" date="2014" name="Int. J. Syst. Evol. Microbiol.">
        <title>Complete genome sequence of Corynebacterium casei LMG S-19264T (=DSM 44701T), isolated from a smear-ripened cheese.</title>
        <authorList>
            <consortium name="US DOE Joint Genome Institute (JGI-PGF)"/>
            <person name="Walter F."/>
            <person name="Albersmeier A."/>
            <person name="Kalinowski J."/>
            <person name="Ruckert C."/>
        </authorList>
    </citation>
    <scope>NUCLEOTIDE SEQUENCE</scope>
    <source>
        <strain evidence="8">KCTC 32437</strain>
    </source>
</reference>
<proteinExistence type="inferred from homology"/>
<evidence type="ECO:0000313" key="8">
    <source>
        <dbReference type="EMBL" id="GHA36432.1"/>
    </source>
</evidence>
<keyword evidence="4" id="KW-1003">Cell membrane</keyword>
<dbReference type="RefSeq" id="WP_189427147.1">
    <property type="nucleotide sequence ID" value="NZ_BMZE01000004.1"/>
</dbReference>
<protein>
    <recommendedName>
        <fullName evidence="3">Lectin-like protein BA14k</fullName>
    </recommendedName>
</protein>
<name>A0A918VY65_9HYPH</name>
<keyword evidence="9" id="KW-1185">Reference proteome</keyword>
<comment type="function">
    <text evidence="6">Has immunoglobulin-binding and hemagglutination properties, and can bind to mannose. Essential for virulence. May be involved in LPS biosynthesis or polysaccharide transport.</text>
</comment>
<comment type="caution">
    <text evidence="8">The sequence shown here is derived from an EMBL/GenBank/DDBJ whole genome shotgun (WGS) entry which is preliminary data.</text>
</comment>
<gene>
    <name evidence="8" type="ORF">GCM10007989_35700</name>
</gene>
<feature type="signal peptide" evidence="7">
    <location>
        <begin position="1"/>
        <end position="27"/>
    </location>
</feature>
<evidence type="ECO:0000256" key="5">
    <source>
        <dbReference type="ARBA" id="ARBA00022734"/>
    </source>
</evidence>
<evidence type="ECO:0000256" key="4">
    <source>
        <dbReference type="ARBA" id="ARBA00022475"/>
    </source>
</evidence>
<dbReference type="Pfam" id="PF07886">
    <property type="entry name" value="BA14K"/>
    <property type="match status" value="1"/>
</dbReference>
<comment type="subcellular location">
    <subcellularLocation>
        <location evidence="1">Membrane</location>
        <topology evidence="1">Single-pass membrane protein</topology>
    </subcellularLocation>
</comment>
<dbReference type="AlphaFoldDB" id="A0A918VY65"/>
<feature type="chain" id="PRO_5036834434" description="Lectin-like protein BA14k" evidence="7">
    <location>
        <begin position="28"/>
        <end position="151"/>
    </location>
</feature>
<accession>A0A918VY65</accession>
<organism evidence="8 9">
    <name type="scientific">Devosia pacifica</name>
    <dbReference type="NCBI Taxonomy" id="1335967"/>
    <lineage>
        <taxon>Bacteria</taxon>
        <taxon>Pseudomonadati</taxon>
        <taxon>Pseudomonadota</taxon>
        <taxon>Alphaproteobacteria</taxon>
        <taxon>Hyphomicrobiales</taxon>
        <taxon>Devosiaceae</taxon>
        <taxon>Devosia</taxon>
    </lineage>
</organism>
<reference evidence="8" key="2">
    <citation type="submission" date="2020-09" db="EMBL/GenBank/DDBJ databases">
        <authorList>
            <person name="Sun Q."/>
            <person name="Kim S."/>
        </authorList>
    </citation>
    <scope>NUCLEOTIDE SEQUENCE</scope>
    <source>
        <strain evidence="8">KCTC 32437</strain>
    </source>
</reference>
<evidence type="ECO:0000256" key="7">
    <source>
        <dbReference type="SAM" id="SignalP"/>
    </source>
</evidence>
<dbReference type="GO" id="GO:0030246">
    <property type="term" value="F:carbohydrate binding"/>
    <property type="evidence" value="ECO:0007669"/>
    <property type="project" value="UniProtKB-KW"/>
</dbReference>
<keyword evidence="5" id="KW-0430">Lectin</keyword>